<keyword evidence="2" id="KW-0175">Coiled coil</keyword>
<dbReference type="Pfam" id="PF25954">
    <property type="entry name" value="Beta-barrel_RND_2"/>
    <property type="match status" value="1"/>
</dbReference>
<reference evidence="4 5" key="1">
    <citation type="submission" date="2020-03" db="EMBL/GenBank/DDBJ databases">
        <title>Genomic Encyclopedia of Type Strains, Phase IV (KMG-IV): sequencing the most valuable type-strain genomes for metagenomic binning, comparative biology and taxonomic classification.</title>
        <authorList>
            <person name="Goeker M."/>
        </authorList>
    </citation>
    <scope>NUCLEOTIDE SEQUENCE [LARGE SCALE GENOMIC DNA]</scope>
    <source>
        <strain evidence="4 5">DSM 105096</strain>
    </source>
</reference>
<dbReference type="InterPro" id="IPR058792">
    <property type="entry name" value="Beta-barrel_RND_2"/>
</dbReference>
<dbReference type="InterPro" id="IPR051909">
    <property type="entry name" value="MFP_Cation_Efflux"/>
</dbReference>
<feature type="domain" description="CusB-like beta-barrel" evidence="3">
    <location>
        <begin position="219"/>
        <end position="290"/>
    </location>
</feature>
<dbReference type="RefSeq" id="WP_168039686.1">
    <property type="nucleotide sequence ID" value="NZ_JAATJH010000008.1"/>
</dbReference>
<dbReference type="Proteomes" id="UP000770785">
    <property type="component" value="Unassembled WGS sequence"/>
</dbReference>
<evidence type="ECO:0000313" key="5">
    <source>
        <dbReference type="Proteomes" id="UP000770785"/>
    </source>
</evidence>
<keyword evidence="1" id="KW-0813">Transport</keyword>
<accession>A0ABX0XFD5</accession>
<dbReference type="Gene3D" id="2.40.30.170">
    <property type="match status" value="1"/>
</dbReference>
<keyword evidence="5" id="KW-1185">Reference proteome</keyword>
<dbReference type="Gene3D" id="2.40.50.100">
    <property type="match status" value="1"/>
</dbReference>
<dbReference type="EMBL" id="JAATJH010000008">
    <property type="protein sequence ID" value="NJC28029.1"/>
    <property type="molecule type" value="Genomic_DNA"/>
</dbReference>
<dbReference type="Gene3D" id="1.10.287.470">
    <property type="entry name" value="Helix hairpin bin"/>
    <property type="match status" value="1"/>
</dbReference>
<proteinExistence type="predicted"/>
<gene>
    <name evidence="4" type="ORF">GGR27_003548</name>
</gene>
<dbReference type="SUPFAM" id="SSF111369">
    <property type="entry name" value="HlyD-like secretion proteins"/>
    <property type="match status" value="1"/>
</dbReference>
<sequence>MKPIYLAFLCLLLCACGEEDIAPPPAPTEVSATYDAGLVKIGPLQTRTTGHEIICTGTIEVPPTDLISVHSRTSGQVSGLKYLPGDYVKKGAQLLRISTPELIQNQRIFLETKVQLATAKRALERQDILNAGDATTASTVDAARSQVDLLNATYAGLKQELQQYGIDVDRLESDGAFQSSVGVYAAGGGYVHSVTTNQGQMVSPTNELMQIAGTSHLHLELSVPSREAAAVRKGQRVRFALPFNDTRGVATVEKINPMVDAETATLNVHCHFGGELPEGLVPGLFINATILAGERTLTGLPLSGVVKEGERYFGYREVDGDMIKTLLPEARLVGDFVAFRPAGADGNWVTEGAYYLGE</sequence>
<evidence type="ECO:0000313" key="4">
    <source>
        <dbReference type="EMBL" id="NJC28029.1"/>
    </source>
</evidence>
<comment type="caution">
    <text evidence="4">The sequence shown here is derived from an EMBL/GenBank/DDBJ whole genome shotgun (WGS) entry which is preliminary data.</text>
</comment>
<evidence type="ECO:0000259" key="3">
    <source>
        <dbReference type="Pfam" id="PF25954"/>
    </source>
</evidence>
<feature type="coiled-coil region" evidence="2">
    <location>
        <begin position="140"/>
        <end position="174"/>
    </location>
</feature>
<dbReference type="PROSITE" id="PS51257">
    <property type="entry name" value="PROKAR_LIPOPROTEIN"/>
    <property type="match status" value="1"/>
</dbReference>
<dbReference type="PANTHER" id="PTHR30097">
    <property type="entry name" value="CATION EFFLUX SYSTEM PROTEIN CUSB"/>
    <property type="match status" value="1"/>
</dbReference>
<evidence type="ECO:0000256" key="1">
    <source>
        <dbReference type="ARBA" id="ARBA00022448"/>
    </source>
</evidence>
<protein>
    <submittedName>
        <fullName evidence="4">Cobalt-zinc-cadmium efflux system membrane fusion protein</fullName>
    </submittedName>
</protein>
<evidence type="ECO:0000256" key="2">
    <source>
        <dbReference type="SAM" id="Coils"/>
    </source>
</evidence>
<name>A0ABX0XFD5_9BACT</name>
<dbReference type="PANTHER" id="PTHR30097:SF4">
    <property type="entry name" value="SLR6042 PROTEIN"/>
    <property type="match status" value="1"/>
</dbReference>
<organism evidence="4 5">
    <name type="scientific">Neolewinella antarctica</name>
    <dbReference type="NCBI Taxonomy" id="442734"/>
    <lineage>
        <taxon>Bacteria</taxon>
        <taxon>Pseudomonadati</taxon>
        <taxon>Bacteroidota</taxon>
        <taxon>Saprospiria</taxon>
        <taxon>Saprospirales</taxon>
        <taxon>Lewinellaceae</taxon>
        <taxon>Neolewinella</taxon>
    </lineage>
</organism>